<evidence type="ECO:0000313" key="9">
    <source>
        <dbReference type="EMBL" id="NDV00641.1"/>
    </source>
</evidence>
<feature type="chain" id="PRO_5025518170" description="Long-subunit fatty acid transport protein" evidence="8">
    <location>
        <begin position="21"/>
        <end position="350"/>
    </location>
</feature>
<evidence type="ECO:0000256" key="7">
    <source>
        <dbReference type="ARBA" id="ARBA00023237"/>
    </source>
</evidence>
<dbReference type="Gene3D" id="2.40.160.60">
    <property type="entry name" value="Outer membrane protein transport protein (OMPP1/FadL/TodX)"/>
    <property type="match status" value="1"/>
</dbReference>
<evidence type="ECO:0000313" key="10">
    <source>
        <dbReference type="Proteomes" id="UP000474757"/>
    </source>
</evidence>
<dbReference type="PANTHER" id="PTHR35093:SF8">
    <property type="entry name" value="OUTER MEMBRANE PROTEIN NMB0088-RELATED"/>
    <property type="match status" value="1"/>
</dbReference>
<keyword evidence="7" id="KW-0998">Cell outer membrane</keyword>
<feature type="signal peptide" evidence="8">
    <location>
        <begin position="1"/>
        <end position="20"/>
    </location>
</feature>
<evidence type="ECO:0000256" key="5">
    <source>
        <dbReference type="ARBA" id="ARBA00022729"/>
    </source>
</evidence>
<protein>
    <recommendedName>
        <fullName evidence="11">Long-subunit fatty acid transport protein</fullName>
    </recommendedName>
</protein>
<dbReference type="GO" id="GO:0015483">
    <property type="term" value="F:long-chain fatty acid transporting porin activity"/>
    <property type="evidence" value="ECO:0007669"/>
    <property type="project" value="TreeGrafter"/>
</dbReference>
<evidence type="ECO:0000256" key="1">
    <source>
        <dbReference type="ARBA" id="ARBA00004571"/>
    </source>
</evidence>
<dbReference type="AlphaFoldDB" id="A0A6B2JH96"/>
<dbReference type="EMBL" id="JAAGAB010000002">
    <property type="protein sequence ID" value="NDV00641.1"/>
    <property type="molecule type" value="Genomic_DNA"/>
</dbReference>
<comment type="caution">
    <text evidence="9">The sequence shown here is derived from an EMBL/GenBank/DDBJ whole genome shotgun (WGS) entry which is preliminary data.</text>
</comment>
<evidence type="ECO:0000256" key="8">
    <source>
        <dbReference type="SAM" id="SignalP"/>
    </source>
</evidence>
<dbReference type="Pfam" id="PF03349">
    <property type="entry name" value="Toluene_X"/>
    <property type="match status" value="1"/>
</dbReference>
<accession>A0A6B2JH96</accession>
<organism evidence="9 10">
    <name type="scientific">Pseudoroseicyclus tamaricis</name>
    <dbReference type="NCBI Taxonomy" id="2705421"/>
    <lineage>
        <taxon>Bacteria</taxon>
        <taxon>Pseudomonadati</taxon>
        <taxon>Pseudomonadota</taxon>
        <taxon>Alphaproteobacteria</taxon>
        <taxon>Rhodobacterales</taxon>
        <taxon>Paracoccaceae</taxon>
        <taxon>Pseudoroseicyclus</taxon>
    </lineage>
</organism>
<gene>
    <name evidence="9" type="ORF">GZA08_06625</name>
</gene>
<dbReference type="SUPFAM" id="SSF56935">
    <property type="entry name" value="Porins"/>
    <property type="match status" value="1"/>
</dbReference>
<evidence type="ECO:0000256" key="4">
    <source>
        <dbReference type="ARBA" id="ARBA00022692"/>
    </source>
</evidence>
<dbReference type="Proteomes" id="UP000474757">
    <property type="component" value="Unassembled WGS sequence"/>
</dbReference>
<dbReference type="GO" id="GO:0009279">
    <property type="term" value="C:cell outer membrane"/>
    <property type="evidence" value="ECO:0007669"/>
    <property type="project" value="UniProtKB-SubCell"/>
</dbReference>
<comment type="subcellular location">
    <subcellularLocation>
        <location evidence="1">Cell outer membrane</location>
        <topology evidence="1">Multi-pass membrane protein</topology>
    </subcellularLocation>
</comment>
<evidence type="ECO:0000256" key="3">
    <source>
        <dbReference type="ARBA" id="ARBA00022452"/>
    </source>
</evidence>
<keyword evidence="3" id="KW-1134">Transmembrane beta strand</keyword>
<name>A0A6B2JH96_9RHOB</name>
<keyword evidence="4" id="KW-0812">Transmembrane</keyword>
<comment type="similarity">
    <text evidence="2">Belongs to the OmpP1/FadL family.</text>
</comment>
<reference evidence="9 10" key="1">
    <citation type="submission" date="2020-02" db="EMBL/GenBank/DDBJ databases">
        <title>Pseudoroseicyclus tamarix, sp. nov., isolated from offshore sediment of a Tamarix chinensis forest.</title>
        <authorList>
            <person name="Gai Y."/>
        </authorList>
    </citation>
    <scope>NUCLEOTIDE SEQUENCE [LARGE SCALE GENOMIC DNA]</scope>
    <source>
        <strain evidence="9 10">CLL3-39</strain>
    </source>
</reference>
<proteinExistence type="inferred from homology"/>
<keyword evidence="6" id="KW-0472">Membrane</keyword>
<evidence type="ECO:0000256" key="2">
    <source>
        <dbReference type="ARBA" id="ARBA00008163"/>
    </source>
</evidence>
<evidence type="ECO:0008006" key="11">
    <source>
        <dbReference type="Google" id="ProtNLM"/>
    </source>
</evidence>
<sequence>MKDFIFAAASAALCAGAAQAGGLDRSGQSVDFIFEPGGYAELSYGYVTPDVSGTVGGGALSSGDMGGDYSQFALSVKTDFTEALSFGVTVDTPFGANIDYSNADPGYPVDAVGTIDSLGLTALARYRINESFSVHGGARLVQADGTLTSGGVTTEFASDTGTGYVVGGAYEMPELALRAALTYSSAIEMDHDTSALDGTVLLGQTQYEWPQSVNIDFQTGIAPDTLLLAGVRWAEWTATDINIGQTGSDLIDYSHDVFTYRLGIGRRFSDVLAASATISYESADDELASNLAPTDGRTGISLGATYTMGAAEISGGINYTFLGDATAELTGAEFDNNHSLGYGLSVAYRF</sequence>
<dbReference type="InterPro" id="IPR005017">
    <property type="entry name" value="OMPP1/FadL/TodX"/>
</dbReference>
<dbReference type="RefSeq" id="WP_163891330.1">
    <property type="nucleotide sequence ID" value="NZ_JAAFYS010000002.1"/>
</dbReference>
<keyword evidence="5 8" id="KW-0732">Signal</keyword>
<keyword evidence="10" id="KW-1185">Reference proteome</keyword>
<evidence type="ECO:0000256" key="6">
    <source>
        <dbReference type="ARBA" id="ARBA00023136"/>
    </source>
</evidence>
<dbReference type="PANTHER" id="PTHR35093">
    <property type="entry name" value="OUTER MEMBRANE PROTEIN NMB0088-RELATED"/>
    <property type="match status" value="1"/>
</dbReference>